<dbReference type="Proteomes" id="UP000266673">
    <property type="component" value="Unassembled WGS sequence"/>
</dbReference>
<dbReference type="AlphaFoldDB" id="A0A397VCA1"/>
<name>A0A397VCA1_9GLOM</name>
<keyword evidence="2" id="KW-1185">Reference proteome</keyword>
<comment type="caution">
    <text evidence="1">The sequence shown here is derived from an EMBL/GenBank/DDBJ whole genome shotgun (WGS) entry which is preliminary data.</text>
</comment>
<reference evidence="1 2" key="1">
    <citation type="submission" date="2018-06" db="EMBL/GenBank/DDBJ databases">
        <title>Comparative genomics reveals the genomic features of Rhizophagus irregularis, R. cerebriforme, R. diaphanum and Gigaspora rosea, and their symbiotic lifestyle signature.</title>
        <authorList>
            <person name="Morin E."/>
            <person name="San Clemente H."/>
            <person name="Chen E.C.H."/>
            <person name="De La Providencia I."/>
            <person name="Hainaut M."/>
            <person name="Kuo A."/>
            <person name="Kohler A."/>
            <person name="Murat C."/>
            <person name="Tang N."/>
            <person name="Roy S."/>
            <person name="Loubradou J."/>
            <person name="Henrissat B."/>
            <person name="Grigoriev I.V."/>
            <person name="Corradi N."/>
            <person name="Roux C."/>
            <person name="Martin F.M."/>
        </authorList>
    </citation>
    <scope>NUCLEOTIDE SEQUENCE [LARGE SCALE GENOMIC DNA]</scope>
    <source>
        <strain evidence="1 2">DAOM 194757</strain>
    </source>
</reference>
<proteinExistence type="predicted"/>
<accession>A0A397VCA1</accession>
<evidence type="ECO:0000313" key="1">
    <source>
        <dbReference type="EMBL" id="RIB20095.1"/>
    </source>
</evidence>
<evidence type="ECO:0000313" key="2">
    <source>
        <dbReference type="Proteomes" id="UP000266673"/>
    </source>
</evidence>
<sequence>MDFQPTIISEINNEIENFEENYDDSDTILDVDDLQEMNSDADEWPEINNSADKQKNTNIIKIEDRLHETFHQSAILNIQRNYDIIQNRMQQKYRTKHDQKFNPGDLVKVHIPDIDRQNIDCQSLPCKIIQKMPNYNLYQLACQFGILEHWYPADELELLEASDYPSLDVVPLNTTISLRQASFKQSLFQSSRQIDEFGENSKMKLSYIKW</sequence>
<organism evidence="1 2">
    <name type="scientific">Gigaspora rosea</name>
    <dbReference type="NCBI Taxonomy" id="44941"/>
    <lineage>
        <taxon>Eukaryota</taxon>
        <taxon>Fungi</taxon>
        <taxon>Fungi incertae sedis</taxon>
        <taxon>Mucoromycota</taxon>
        <taxon>Glomeromycotina</taxon>
        <taxon>Glomeromycetes</taxon>
        <taxon>Diversisporales</taxon>
        <taxon>Gigasporaceae</taxon>
        <taxon>Gigaspora</taxon>
    </lineage>
</organism>
<protein>
    <submittedName>
        <fullName evidence="1">Uncharacterized protein</fullName>
    </submittedName>
</protein>
<gene>
    <name evidence="1" type="ORF">C2G38_2035549</name>
</gene>
<dbReference type="OrthoDB" id="2430997at2759"/>
<dbReference type="EMBL" id="QKWP01000437">
    <property type="protein sequence ID" value="RIB20095.1"/>
    <property type="molecule type" value="Genomic_DNA"/>
</dbReference>
<dbReference type="STRING" id="44941.A0A397VCA1"/>